<dbReference type="InterPro" id="IPR057572">
    <property type="entry name" value="NonGDSL"/>
</dbReference>
<proteinExistence type="predicted"/>
<dbReference type="Gene3D" id="3.40.50.1110">
    <property type="entry name" value="SGNH hydrolase"/>
    <property type="match status" value="1"/>
</dbReference>
<dbReference type="GO" id="GO:0004622">
    <property type="term" value="F:phosphatidylcholine lysophospholipase activity"/>
    <property type="evidence" value="ECO:0007669"/>
    <property type="project" value="TreeGrafter"/>
</dbReference>
<organism evidence="1">
    <name type="scientific">Methyloraptor flagellatus</name>
    <dbReference type="NCBI Taxonomy" id="3162530"/>
    <lineage>
        <taxon>Bacteria</taxon>
        <taxon>Pseudomonadati</taxon>
        <taxon>Pseudomonadota</taxon>
        <taxon>Alphaproteobacteria</taxon>
        <taxon>Hyphomicrobiales</taxon>
        <taxon>Ancalomicrobiaceae</taxon>
        <taxon>Methyloraptor</taxon>
    </lineage>
</organism>
<dbReference type="RefSeq" id="WP_407051371.1">
    <property type="nucleotide sequence ID" value="NZ_CP158568.1"/>
</dbReference>
<dbReference type="CDD" id="cd00229">
    <property type="entry name" value="SGNH_hydrolase"/>
    <property type="match status" value="1"/>
</dbReference>
<dbReference type="SUPFAM" id="SSF52266">
    <property type="entry name" value="SGNH hydrolase"/>
    <property type="match status" value="1"/>
</dbReference>
<name>A0AAU7XGR9_9HYPH</name>
<dbReference type="Pfam" id="PF25182">
    <property type="entry name" value="NonGDSL"/>
    <property type="match status" value="1"/>
</dbReference>
<dbReference type="KEGG" id="mflg:ABS361_08655"/>
<gene>
    <name evidence="1" type="ORF">ABS361_08655</name>
</gene>
<dbReference type="AlphaFoldDB" id="A0AAU7XGR9"/>
<protein>
    <submittedName>
        <fullName evidence="1">SGNH/GDSL hydrolase family protein</fullName>
    </submittedName>
</protein>
<dbReference type="EMBL" id="CP158568">
    <property type="protein sequence ID" value="XBY46274.1"/>
    <property type="molecule type" value="Genomic_DNA"/>
</dbReference>
<dbReference type="PANTHER" id="PTHR30383:SF5">
    <property type="entry name" value="SGNH HYDROLASE-TYPE ESTERASE DOMAIN-CONTAINING PROTEIN"/>
    <property type="match status" value="1"/>
</dbReference>
<sequence length="280" mass="30254">MATTLAGFPLTARTRLSKFFTTFGFLLAVFAAGTALTGAPVRAEEAEPAPDPMCLPKTFSLRTGGAMERTADRLARRMGLKVLAIGSSSTEGIGASSPQKSYPAQLAVDLGARMRSVKVDVRNAGIGGETIDKTIVRLQLELERYKPDLVIWQVGTNDAITAGNSEAQFRTLIESGVRATRSRGVDMILIDPQYFPKIADVGRYERYVGVVKATAEENHIGLFPRYRLMKAIDAQVEGGGGIMPLLSKDSFHMGDRGYACLADLLTNQIMLSVAQTARVH</sequence>
<dbReference type="PANTHER" id="PTHR30383">
    <property type="entry name" value="THIOESTERASE 1/PROTEASE 1/LYSOPHOSPHOLIPASE L1"/>
    <property type="match status" value="1"/>
</dbReference>
<keyword evidence="1" id="KW-0378">Hydrolase</keyword>
<evidence type="ECO:0000313" key="1">
    <source>
        <dbReference type="EMBL" id="XBY46274.1"/>
    </source>
</evidence>
<dbReference type="InterPro" id="IPR036514">
    <property type="entry name" value="SGNH_hydro_sf"/>
</dbReference>
<reference evidence="1" key="1">
    <citation type="submission" date="2024-06" db="EMBL/GenBank/DDBJ databases">
        <title>Methylostella associata gen. nov., sp. nov., a novel Ancalomicrobiaceae-affiliated facultatively methylotrophic bacteria that feed on methanotrophs of the genus Methylococcus.</title>
        <authorList>
            <person name="Saltykova V."/>
            <person name="Danilova O.V."/>
            <person name="Oshkin I.Y."/>
            <person name="Belova S.E."/>
            <person name="Pimenov N.V."/>
            <person name="Dedysh S.N."/>
        </authorList>
    </citation>
    <scope>NUCLEOTIDE SEQUENCE</scope>
    <source>
        <strain evidence="1">S20</strain>
    </source>
</reference>
<accession>A0AAU7XGR9</accession>
<dbReference type="InterPro" id="IPR051532">
    <property type="entry name" value="Ester_Hydrolysis_Enzymes"/>
</dbReference>